<comment type="caution">
    <text evidence="2">The sequence shown here is derived from an EMBL/GenBank/DDBJ whole genome shotgun (WGS) entry which is preliminary data.</text>
</comment>
<feature type="region of interest" description="Disordered" evidence="1">
    <location>
        <begin position="208"/>
        <end position="228"/>
    </location>
</feature>
<name>A0AAN7PQF3_9MYRT</name>
<evidence type="ECO:0000313" key="2">
    <source>
        <dbReference type="EMBL" id="KAK4752043.1"/>
    </source>
</evidence>
<feature type="compositionally biased region" description="Gly residues" evidence="1">
    <location>
        <begin position="213"/>
        <end position="222"/>
    </location>
</feature>
<reference evidence="2 3" key="1">
    <citation type="journal article" date="2023" name="Hortic Res">
        <title>Pangenome of water caltrop reveals structural variations and asymmetric subgenome divergence after allopolyploidization.</title>
        <authorList>
            <person name="Zhang X."/>
            <person name="Chen Y."/>
            <person name="Wang L."/>
            <person name="Yuan Y."/>
            <person name="Fang M."/>
            <person name="Shi L."/>
            <person name="Lu R."/>
            <person name="Comes H.P."/>
            <person name="Ma Y."/>
            <person name="Chen Y."/>
            <person name="Huang G."/>
            <person name="Zhou Y."/>
            <person name="Zheng Z."/>
            <person name="Qiu Y."/>
        </authorList>
    </citation>
    <scope>NUCLEOTIDE SEQUENCE [LARGE SCALE GENOMIC DNA]</scope>
    <source>
        <tissue evidence="2">Roots</tissue>
    </source>
</reference>
<organism evidence="2 3">
    <name type="scientific">Trapa incisa</name>
    <dbReference type="NCBI Taxonomy" id="236973"/>
    <lineage>
        <taxon>Eukaryota</taxon>
        <taxon>Viridiplantae</taxon>
        <taxon>Streptophyta</taxon>
        <taxon>Embryophyta</taxon>
        <taxon>Tracheophyta</taxon>
        <taxon>Spermatophyta</taxon>
        <taxon>Magnoliopsida</taxon>
        <taxon>eudicotyledons</taxon>
        <taxon>Gunneridae</taxon>
        <taxon>Pentapetalae</taxon>
        <taxon>rosids</taxon>
        <taxon>malvids</taxon>
        <taxon>Myrtales</taxon>
        <taxon>Lythraceae</taxon>
        <taxon>Trapa</taxon>
    </lineage>
</organism>
<gene>
    <name evidence="2" type="ORF">SAY87_020841</name>
</gene>
<accession>A0AAN7PQF3</accession>
<protein>
    <submittedName>
        <fullName evidence="2">Uncharacterized protein</fullName>
    </submittedName>
</protein>
<keyword evidence="3" id="KW-1185">Reference proteome</keyword>
<proteinExistence type="predicted"/>
<evidence type="ECO:0000313" key="3">
    <source>
        <dbReference type="Proteomes" id="UP001345219"/>
    </source>
</evidence>
<sequence length="244" mass="27744">MRQHSDSPLLEVHPQQERGCPPRSNADDPSTLRNCRQHLALWCTLNFLPIMDHVQLEPVLSKVGFVALPISGDRPLIAAATRWREYEYKASGQWRRRLREGQEAPAWPRLPYPAINGLHIVTYNAFIDAVEFFLGRDASHIFHVRAMPLDRTAPADFEWCKMVEDETCCLYYRRGTIHVADISRYNRDKERAGAEGDGMHERLKMVWPRGETSNGGGGGGECGDPVPLKNINSMLVRGYQDDEC</sequence>
<dbReference type="EMBL" id="JAXIOK010000016">
    <property type="protein sequence ID" value="KAK4752043.1"/>
    <property type="molecule type" value="Genomic_DNA"/>
</dbReference>
<dbReference type="Proteomes" id="UP001345219">
    <property type="component" value="Chromosome 16"/>
</dbReference>
<feature type="region of interest" description="Disordered" evidence="1">
    <location>
        <begin position="1"/>
        <end position="29"/>
    </location>
</feature>
<evidence type="ECO:0000256" key="1">
    <source>
        <dbReference type="SAM" id="MobiDB-lite"/>
    </source>
</evidence>
<dbReference type="AlphaFoldDB" id="A0AAN7PQF3"/>